<comment type="caution">
    <text evidence="1">The sequence shown here is derived from an EMBL/GenBank/DDBJ whole genome shotgun (WGS) entry which is preliminary data.</text>
</comment>
<accession>A0ACC2ZUQ0</accession>
<evidence type="ECO:0000313" key="1">
    <source>
        <dbReference type="EMBL" id="KAJ9651245.1"/>
    </source>
</evidence>
<dbReference type="EMBL" id="JAPDRQ010000270">
    <property type="protein sequence ID" value="KAJ9651245.1"/>
    <property type="molecule type" value="Genomic_DNA"/>
</dbReference>
<evidence type="ECO:0000313" key="2">
    <source>
        <dbReference type="Proteomes" id="UP001172386"/>
    </source>
</evidence>
<protein>
    <submittedName>
        <fullName evidence="1">Uncharacterized protein</fullName>
    </submittedName>
</protein>
<sequence length="957" mass="107554">MPADESIHNIIIDLVNMLEGEKAINPYQSTTTSTTSRTPVPAGDEKHMLVICASETIKVLEALSPQAIHSSYEKDPTMRPVMRMIRHAFDTETPRAHTRFDMLKQALLGLLEPGTSAKDIHPCSEAWTEFQVNAEGTILSLPVPKRSDQVGTTWQCFPMSMPQQAALRLCTGAAESDELDKTTLLTQWTDTSTLTELFRQQIDQCQAEAQTLDCIFWKKALFQLHRQYPLSKPDLGSDDTLVLLQPYNHARAYKETRVQRCSVLEDEIGAYEKMYRHTRKLMTKFTAGLEMLRLKLWYASEVINSNVYLDARNIAAALNNMNTQTMRMTTNIDTSSRASLRPTSSRSAVSSIFGQRRDDTIELLKAPTEHGGPRKLADAQIEAVKRWFKKNDIDNFCLGEERLHRFCMEIQLVAKRLTGETMVESPVLWSSELFGRERSFYDVQLFGISSAPASTRPASVMSDSFSSTYPIVRPGMRSADSDTRSTISDERSSVRRGSVHSLFFRSLNPQLLTPELASSISSYGRTSSAATTTSEIFSNPSQSVTSASVYSRAPSMLHNTYTHRPSTSLREKRKFREQLQKGLICLLLSDLGCLVWSWGCETDAWVNNVQSNQTVAERLGKRMAAEVLFPSATRPRISDTRRRSTNGVSLTQMGSLDTDKAMEAAVMASNEDGEVGYVTGLRDILERISQHVDPVEKLQACHDFSTLAVEQLETRRLSAEFGWNVEQPTDNKPSRRKSLDSHQPTDSNSVADEFAHLALRDNGKPSDTEINRHIKRQLVILKPRTIFRDLQYIAVFTPKELLEKTPAGDAFVHLGMAALDYKNELCRSMVDVADQIVTADRIKRTVVMSSLLPKPEYSLSRAAEYWKIGAVEGNAVAMRELAGLYLMHPEMLPVVTLPLVPSGEIFKEEKMWQKKLESNNSRQALCLALHWMQQAAKKGDKIASKKLEERDGSLSRL</sequence>
<gene>
    <name evidence="1" type="ORF">H2198_009474</name>
</gene>
<proteinExistence type="predicted"/>
<name>A0ACC2ZUQ0_9EURO</name>
<organism evidence="1 2">
    <name type="scientific">Neophaeococcomyces mojaviensis</name>
    <dbReference type="NCBI Taxonomy" id="3383035"/>
    <lineage>
        <taxon>Eukaryota</taxon>
        <taxon>Fungi</taxon>
        <taxon>Dikarya</taxon>
        <taxon>Ascomycota</taxon>
        <taxon>Pezizomycotina</taxon>
        <taxon>Eurotiomycetes</taxon>
        <taxon>Chaetothyriomycetidae</taxon>
        <taxon>Chaetothyriales</taxon>
        <taxon>Chaetothyriales incertae sedis</taxon>
        <taxon>Neophaeococcomyces</taxon>
    </lineage>
</organism>
<dbReference type="Proteomes" id="UP001172386">
    <property type="component" value="Unassembled WGS sequence"/>
</dbReference>
<reference evidence="1" key="1">
    <citation type="submission" date="2022-10" db="EMBL/GenBank/DDBJ databases">
        <title>Culturing micro-colonial fungi from biological soil crusts in the Mojave desert and describing Neophaeococcomyces mojavensis, and introducing the new genera and species Taxawa tesnikishii.</title>
        <authorList>
            <person name="Kurbessoian T."/>
            <person name="Stajich J.E."/>
        </authorList>
    </citation>
    <scope>NUCLEOTIDE SEQUENCE</scope>
    <source>
        <strain evidence="1">JES_112</strain>
    </source>
</reference>
<keyword evidence="2" id="KW-1185">Reference proteome</keyword>